<dbReference type="PROSITE" id="PS50889">
    <property type="entry name" value="S4"/>
    <property type="match status" value="1"/>
</dbReference>
<evidence type="ECO:0000313" key="9">
    <source>
        <dbReference type="EMBL" id="PKI83721.1"/>
    </source>
</evidence>
<keyword evidence="5" id="KW-0687">Ribonucleoprotein</keyword>
<keyword evidence="4" id="KW-0689">Ribosomal protein</keyword>
<comment type="similarity">
    <text evidence="1">Belongs to the universal ribosomal protein uS4 family.</text>
</comment>
<dbReference type="InterPro" id="IPR022801">
    <property type="entry name" value="Ribosomal_uS4"/>
</dbReference>
<dbReference type="STRING" id="2020962.A0A2N1JAZ4"/>
<organism evidence="9 10">
    <name type="scientific">Malassezia vespertilionis</name>
    <dbReference type="NCBI Taxonomy" id="2020962"/>
    <lineage>
        <taxon>Eukaryota</taxon>
        <taxon>Fungi</taxon>
        <taxon>Dikarya</taxon>
        <taxon>Basidiomycota</taxon>
        <taxon>Ustilaginomycotina</taxon>
        <taxon>Malasseziomycetes</taxon>
        <taxon>Malasseziales</taxon>
        <taxon>Malasseziaceae</taxon>
        <taxon>Malassezia</taxon>
    </lineage>
</organism>
<evidence type="ECO:0000256" key="6">
    <source>
        <dbReference type="PROSITE-ProRule" id="PRU00182"/>
    </source>
</evidence>
<dbReference type="PANTHER" id="PTHR11831:SF4">
    <property type="entry name" value="SMALL RIBOSOMAL SUBUNIT PROTEIN US4M"/>
    <property type="match status" value="1"/>
</dbReference>
<dbReference type="GO" id="GO:0019843">
    <property type="term" value="F:rRNA binding"/>
    <property type="evidence" value="ECO:0007669"/>
    <property type="project" value="UniProtKB-KW"/>
</dbReference>
<dbReference type="CDD" id="cd00165">
    <property type="entry name" value="S4"/>
    <property type="match status" value="1"/>
</dbReference>
<keyword evidence="10" id="KW-1185">Reference proteome</keyword>
<evidence type="ECO:0000256" key="1">
    <source>
        <dbReference type="ARBA" id="ARBA00007465"/>
    </source>
</evidence>
<dbReference type="InterPro" id="IPR036986">
    <property type="entry name" value="S4_RNA-bd_sf"/>
</dbReference>
<evidence type="ECO:0000256" key="3">
    <source>
        <dbReference type="ARBA" id="ARBA00022884"/>
    </source>
</evidence>
<evidence type="ECO:0000256" key="2">
    <source>
        <dbReference type="ARBA" id="ARBA00022730"/>
    </source>
</evidence>
<dbReference type="GO" id="GO:0003735">
    <property type="term" value="F:structural constituent of ribosome"/>
    <property type="evidence" value="ECO:0007669"/>
    <property type="project" value="TreeGrafter"/>
</dbReference>
<dbReference type="PANTHER" id="PTHR11831">
    <property type="entry name" value="30S 40S RIBOSOMAL PROTEIN"/>
    <property type="match status" value="1"/>
</dbReference>
<reference evidence="9 10" key="1">
    <citation type="submission" date="2017-10" db="EMBL/GenBank/DDBJ databases">
        <title>A novel species of cold-tolerant Malassezia isolated from bats.</title>
        <authorList>
            <person name="Lorch J.M."/>
            <person name="Palmer J.M."/>
            <person name="Vanderwolf K.J."/>
            <person name="Schmidt K.Z."/>
            <person name="Verant M.L."/>
            <person name="Weller T.J."/>
            <person name="Blehert D.S."/>
        </authorList>
    </citation>
    <scope>NUCLEOTIDE SEQUENCE [LARGE SCALE GENOMIC DNA]</scope>
    <source>
        <strain evidence="9 10">NWHC:44797-103</strain>
    </source>
</reference>
<dbReference type="SUPFAM" id="SSF55174">
    <property type="entry name" value="Alpha-L RNA-binding motif"/>
    <property type="match status" value="1"/>
</dbReference>
<dbReference type="InterPro" id="IPR002942">
    <property type="entry name" value="S4_RNA-bd"/>
</dbReference>
<keyword evidence="3 6" id="KW-0694">RNA-binding</keyword>
<evidence type="ECO:0000313" key="10">
    <source>
        <dbReference type="Proteomes" id="UP000232875"/>
    </source>
</evidence>
<accession>A0A2N1JAZ4</accession>
<name>A0A2N1JAZ4_9BASI</name>
<evidence type="ECO:0000259" key="8">
    <source>
        <dbReference type="SMART" id="SM00363"/>
    </source>
</evidence>
<dbReference type="GO" id="GO:0005763">
    <property type="term" value="C:mitochondrial small ribosomal subunit"/>
    <property type="evidence" value="ECO:0007669"/>
    <property type="project" value="TreeGrafter"/>
</dbReference>
<dbReference type="OrthoDB" id="3356781at2759"/>
<dbReference type="AlphaFoldDB" id="A0A2N1JAZ4"/>
<dbReference type="SMART" id="SM00363">
    <property type="entry name" value="S4"/>
    <property type="match status" value="1"/>
</dbReference>
<protein>
    <submittedName>
        <fullName evidence="9">Nam9p</fullName>
    </submittedName>
</protein>
<dbReference type="GO" id="GO:0042274">
    <property type="term" value="P:ribosomal small subunit biogenesis"/>
    <property type="evidence" value="ECO:0007669"/>
    <property type="project" value="TreeGrafter"/>
</dbReference>
<dbReference type="Proteomes" id="UP000232875">
    <property type="component" value="Unassembled WGS sequence"/>
</dbReference>
<keyword evidence="2" id="KW-0699">rRNA-binding</keyword>
<feature type="compositionally biased region" description="Basic and acidic residues" evidence="7">
    <location>
        <begin position="196"/>
        <end position="207"/>
    </location>
</feature>
<evidence type="ECO:0000256" key="5">
    <source>
        <dbReference type="ARBA" id="ARBA00023274"/>
    </source>
</evidence>
<feature type="domain" description="RNA-binding S4" evidence="8">
    <location>
        <begin position="131"/>
        <end position="191"/>
    </location>
</feature>
<evidence type="ECO:0000256" key="4">
    <source>
        <dbReference type="ARBA" id="ARBA00022980"/>
    </source>
</evidence>
<gene>
    <name evidence="9" type="primary">NAM9</name>
    <name evidence="9" type="ORF">MVES_002632</name>
</gene>
<evidence type="ECO:0000256" key="7">
    <source>
        <dbReference type="SAM" id="MobiDB-lite"/>
    </source>
</evidence>
<dbReference type="Pfam" id="PF01479">
    <property type="entry name" value="S4"/>
    <property type="match status" value="1"/>
</dbReference>
<feature type="region of interest" description="Disordered" evidence="7">
    <location>
        <begin position="196"/>
        <end position="244"/>
    </location>
</feature>
<proteinExistence type="inferred from homology"/>
<sequence length="389" mass="43571">MLTPVSSETPPSATTLRMRKANVFRAEAAIPRMSWSPRNLYNLIARSTTPFLAGQTSFAKTSLTMFQQRYRSKRLLRGYHGDWIPETRFKRWFLPTRLPSYAPQLGRDGSEHALDTPVPPIAHLFLGDIERRLDVSVFRCCFAHSAYHGRSLVLHGKVTVNGEVVTDPGALLREGDLISVEPASVPMLNKHVARRVKEDVARRDKGDASVPENTHAEASQVADAPDAPEAPEAPDAAPAPSSFAPQLPNGVLPFHLPPFAAPFLFIPPHLDVSFRTCSAIYMRNPTITTSVKRKHESGTRKPNLQRVYHSDIASPYPPANEMHSLAWEYYVRNAPRVRSGERRTKLTGRYGRNGGFDAARAWERDRRRVAIRRGWGKKRRNAHASPAPI</sequence>
<dbReference type="Gene3D" id="3.10.290.10">
    <property type="entry name" value="RNA-binding S4 domain"/>
    <property type="match status" value="1"/>
</dbReference>
<dbReference type="EMBL" id="KZ454991">
    <property type="protein sequence ID" value="PKI83721.1"/>
    <property type="molecule type" value="Genomic_DNA"/>
</dbReference>